<organism evidence="2 3">
    <name type="scientific">Apiospora rasikravindrae</name>
    <dbReference type="NCBI Taxonomy" id="990691"/>
    <lineage>
        <taxon>Eukaryota</taxon>
        <taxon>Fungi</taxon>
        <taxon>Dikarya</taxon>
        <taxon>Ascomycota</taxon>
        <taxon>Pezizomycotina</taxon>
        <taxon>Sordariomycetes</taxon>
        <taxon>Xylariomycetidae</taxon>
        <taxon>Amphisphaeriales</taxon>
        <taxon>Apiosporaceae</taxon>
        <taxon>Apiospora</taxon>
    </lineage>
</organism>
<keyword evidence="3" id="KW-1185">Reference proteome</keyword>
<proteinExistence type="predicted"/>
<feature type="region of interest" description="Disordered" evidence="1">
    <location>
        <begin position="1"/>
        <end position="59"/>
    </location>
</feature>
<evidence type="ECO:0000256" key="1">
    <source>
        <dbReference type="SAM" id="MobiDB-lite"/>
    </source>
</evidence>
<reference evidence="2 3" key="1">
    <citation type="submission" date="2023-01" db="EMBL/GenBank/DDBJ databases">
        <title>Analysis of 21 Apiospora genomes using comparative genomics revels a genus with tremendous synthesis potential of carbohydrate active enzymes and secondary metabolites.</title>
        <authorList>
            <person name="Sorensen T."/>
        </authorList>
    </citation>
    <scope>NUCLEOTIDE SEQUENCE [LARGE SCALE GENOMIC DNA]</scope>
    <source>
        <strain evidence="2 3">CBS 33761</strain>
    </source>
</reference>
<accession>A0ABR1RYB6</accession>
<evidence type="ECO:0000313" key="2">
    <source>
        <dbReference type="EMBL" id="KAK8022356.1"/>
    </source>
</evidence>
<sequence length="59" mass="6298">MEGNTRAVRFANGGTSMESSTEKNTEHASPCGQIGSSLGPEVFVGTKTSQHHDERFCTP</sequence>
<dbReference type="Proteomes" id="UP001444661">
    <property type="component" value="Unassembled WGS sequence"/>
</dbReference>
<comment type="caution">
    <text evidence="2">The sequence shown here is derived from an EMBL/GenBank/DDBJ whole genome shotgun (WGS) entry which is preliminary data.</text>
</comment>
<dbReference type="EMBL" id="JAQQWK010000012">
    <property type="protein sequence ID" value="KAK8022356.1"/>
    <property type="molecule type" value="Genomic_DNA"/>
</dbReference>
<gene>
    <name evidence="2" type="ORF">PG993_013123</name>
</gene>
<evidence type="ECO:0000313" key="3">
    <source>
        <dbReference type="Proteomes" id="UP001444661"/>
    </source>
</evidence>
<name>A0ABR1RYB6_9PEZI</name>
<protein>
    <submittedName>
        <fullName evidence="2">Uncharacterized protein</fullName>
    </submittedName>
</protein>
<feature type="compositionally biased region" description="Basic and acidic residues" evidence="1">
    <location>
        <begin position="50"/>
        <end position="59"/>
    </location>
</feature>